<keyword evidence="9" id="KW-1185">Reference proteome</keyword>
<keyword evidence="3 6" id="KW-0812">Transmembrane</keyword>
<keyword evidence="4 6" id="KW-1133">Transmembrane helix</keyword>
<feature type="transmembrane region" description="Helical" evidence="6">
    <location>
        <begin position="175"/>
        <end position="194"/>
    </location>
</feature>
<evidence type="ECO:0000259" key="7">
    <source>
        <dbReference type="Pfam" id="PF10035"/>
    </source>
</evidence>
<gene>
    <name evidence="8" type="ORF">WMO29_11535</name>
</gene>
<reference evidence="8 9" key="1">
    <citation type="submission" date="2024-03" db="EMBL/GenBank/DDBJ databases">
        <title>Human intestinal bacterial collection.</title>
        <authorList>
            <person name="Pauvert C."/>
            <person name="Hitch T.C.A."/>
            <person name="Clavel T."/>
        </authorList>
    </citation>
    <scope>NUCLEOTIDE SEQUENCE [LARGE SCALE GENOMIC DNA]</scope>
    <source>
        <strain evidence="8 9">CLA-AA-H132</strain>
    </source>
</reference>
<dbReference type="PIRSF" id="PIRSF006483">
    <property type="entry name" value="Membrane_protein_YitT"/>
    <property type="match status" value="1"/>
</dbReference>
<evidence type="ECO:0000313" key="9">
    <source>
        <dbReference type="Proteomes" id="UP001438008"/>
    </source>
</evidence>
<dbReference type="Gene3D" id="3.30.70.120">
    <property type="match status" value="1"/>
</dbReference>
<proteinExistence type="predicted"/>
<dbReference type="InterPro" id="IPR051461">
    <property type="entry name" value="UPF0750_membrane"/>
</dbReference>
<sequence length="287" mass="31587">MFGKKLNWESFFLEVLGSLLVAVSIYNFAAAAEFPMTGFSGIALILYRLFRIPLGLSNVLLNIPVVILCFRMLGKGFFLRSVRCMVISSLLMDYVAPLLPVFTGNRMLAAICTGVLGGVGYALIYMQNSSTGGADFLIMALKAKKPYLPLGNITFLFAVSVIGVTWLIFGDTEGVIYGLIINYLAGAVINKTMYGRNAGKMTMIITKDGKKISDGIEDCCHRGSTIIPVMGGYRQEKKYAVLCVCNNKQMFEITQQVKRLDPESFMIIWESNEVHGDGFKALTIGEK</sequence>
<evidence type="ECO:0000313" key="8">
    <source>
        <dbReference type="EMBL" id="MEQ2473111.1"/>
    </source>
</evidence>
<evidence type="ECO:0000256" key="5">
    <source>
        <dbReference type="ARBA" id="ARBA00023136"/>
    </source>
</evidence>
<name>A0ABV1FJ83_9FIRM</name>
<dbReference type="CDD" id="cd16380">
    <property type="entry name" value="YitT_C"/>
    <property type="match status" value="1"/>
</dbReference>
<dbReference type="InterPro" id="IPR019264">
    <property type="entry name" value="DUF2179"/>
</dbReference>
<dbReference type="PANTHER" id="PTHR33545">
    <property type="entry name" value="UPF0750 MEMBRANE PROTEIN YITT-RELATED"/>
    <property type="match status" value="1"/>
</dbReference>
<dbReference type="Pfam" id="PF02588">
    <property type="entry name" value="YitT_membrane"/>
    <property type="match status" value="1"/>
</dbReference>
<dbReference type="InterPro" id="IPR003740">
    <property type="entry name" value="YitT"/>
</dbReference>
<organism evidence="8 9">
    <name type="scientific">Laedolimicola intestinihominis</name>
    <dbReference type="NCBI Taxonomy" id="3133166"/>
    <lineage>
        <taxon>Bacteria</taxon>
        <taxon>Bacillati</taxon>
        <taxon>Bacillota</taxon>
        <taxon>Clostridia</taxon>
        <taxon>Lachnospirales</taxon>
        <taxon>Lachnospiraceae</taxon>
        <taxon>Laedolimicola</taxon>
    </lineage>
</organism>
<feature type="transmembrane region" description="Helical" evidence="6">
    <location>
        <begin position="82"/>
        <end position="102"/>
    </location>
</feature>
<dbReference type="PANTHER" id="PTHR33545:SF5">
    <property type="entry name" value="UPF0750 MEMBRANE PROTEIN YITT"/>
    <property type="match status" value="1"/>
</dbReference>
<dbReference type="EMBL" id="JBBMFE010000011">
    <property type="protein sequence ID" value="MEQ2473111.1"/>
    <property type="molecule type" value="Genomic_DNA"/>
</dbReference>
<keyword evidence="2" id="KW-1003">Cell membrane</keyword>
<dbReference type="Pfam" id="PF10035">
    <property type="entry name" value="DUF2179"/>
    <property type="match status" value="1"/>
</dbReference>
<dbReference type="Proteomes" id="UP001438008">
    <property type="component" value="Unassembled WGS sequence"/>
</dbReference>
<feature type="transmembrane region" description="Helical" evidence="6">
    <location>
        <begin position="147"/>
        <end position="169"/>
    </location>
</feature>
<feature type="domain" description="DUF2179" evidence="7">
    <location>
        <begin position="222"/>
        <end position="276"/>
    </location>
</feature>
<evidence type="ECO:0000256" key="6">
    <source>
        <dbReference type="SAM" id="Phobius"/>
    </source>
</evidence>
<accession>A0ABV1FJ83</accession>
<feature type="transmembrane region" description="Helical" evidence="6">
    <location>
        <begin position="12"/>
        <end position="32"/>
    </location>
</feature>
<dbReference type="InterPro" id="IPR015867">
    <property type="entry name" value="N-reg_PII/ATP_PRibTrfase_C"/>
</dbReference>
<evidence type="ECO:0000256" key="1">
    <source>
        <dbReference type="ARBA" id="ARBA00004651"/>
    </source>
</evidence>
<evidence type="ECO:0000256" key="3">
    <source>
        <dbReference type="ARBA" id="ARBA00022692"/>
    </source>
</evidence>
<keyword evidence="5 6" id="KW-0472">Membrane</keyword>
<evidence type="ECO:0000256" key="4">
    <source>
        <dbReference type="ARBA" id="ARBA00022989"/>
    </source>
</evidence>
<feature type="transmembrane region" description="Helical" evidence="6">
    <location>
        <begin position="52"/>
        <end position="70"/>
    </location>
</feature>
<comment type="caution">
    <text evidence="8">The sequence shown here is derived from an EMBL/GenBank/DDBJ whole genome shotgun (WGS) entry which is preliminary data.</text>
</comment>
<comment type="subcellular location">
    <subcellularLocation>
        <location evidence="1">Cell membrane</location>
        <topology evidence="1">Multi-pass membrane protein</topology>
    </subcellularLocation>
</comment>
<feature type="transmembrane region" description="Helical" evidence="6">
    <location>
        <begin position="108"/>
        <end position="126"/>
    </location>
</feature>
<protein>
    <submittedName>
        <fullName evidence="8">YitT family protein</fullName>
    </submittedName>
</protein>
<dbReference type="RefSeq" id="WP_349164887.1">
    <property type="nucleotide sequence ID" value="NZ_JBBMFE010000011.1"/>
</dbReference>
<evidence type="ECO:0000256" key="2">
    <source>
        <dbReference type="ARBA" id="ARBA00022475"/>
    </source>
</evidence>